<dbReference type="Gene3D" id="2.180.10.10">
    <property type="entry name" value="RHS repeat-associated core"/>
    <property type="match status" value="1"/>
</dbReference>
<proteinExistence type="predicted"/>
<dbReference type="Proteomes" id="UP000198427">
    <property type="component" value="Unassembled WGS sequence"/>
</dbReference>
<dbReference type="PANTHER" id="PTHR32305:SF15">
    <property type="entry name" value="PROTEIN RHSA-RELATED"/>
    <property type="match status" value="1"/>
</dbReference>
<sequence>MKIIAKKANVASTAVQHVAKHFDLVLGIDIHWTKLPMPPFPLPLPHPFIGFIFDPMEYADFSIPVPSLLQKMFNLPEKIPMGASVFVHGRIKATTTTSVFGFGCNIKPKGGAASMLGAAMVGNIIPIKHITGGLPFYKIFLGDLEGPHDGEIYFGSESVIINGSECSGSFPQQVLTCWGIPFGHQYFPPAWLALYQHILTMYVQINVKPPVLVGGTFIPHKYTLSDILMRAAAVLFMKALGAIAKKGLTKFNHFLQGKFGKNPISKSLCFFGLEPVNFVTGAMNFSWDDFELFGERTIRWTSAWQSDITYSGIMGNGVICNYDLFIIPQEADGVAAYNNPDENQVFPIPMPEIGGKEEYYRSLKLWQHRPNKSRWIIRTETEIRTYRAFPDEEYGTVYLAERIDYVDGGFLLLDYSGRKHLLSTIKDHLGRLIIFGQDEERGLIRSAMYKHGDVIDQLVVYDYDERSNLIRVRDRFGKSIEFEYDDANRVVLRRNRNNMTYTWEYDAEGRVIHTTGEGGIQEGYISYHDGYNEVKYSATGATEQYYYEENNLVYKKVDAMGGETWYGYNSWHERTLVGTPEGKVIGYDYDNRGNLIKLTAADGAETVYEYDDHNRVIARTDAAGNREEWVYDAETALLLKHKEADGTVVTYTYEKDKQQPSAIEYGEELRAVLQYDTLGLISNITDGHGVCETFAYDDYGRPLKHRHADGNSTEWQRDRLGRVTRYATPGQSVMRISYDAYDLPVEVTSGNEVWTMEYTPMGNLRRQTRRTSSMRMVSALSYEYDSYDQLKFVENEHGERYFFERDLNGEIICERGFDGVERHYIRDLDGTVITTQLPDGTAVHHQHDQAGRLTFNKYTDGSWEAWEYDK</sequence>
<accession>A0AA94LME6</accession>
<dbReference type="InterPro" id="IPR050708">
    <property type="entry name" value="T6SS_VgrG/RHS"/>
</dbReference>
<dbReference type="EMBL" id="FZNZ01000072">
    <property type="protein sequence ID" value="SNS20533.1"/>
    <property type="molecule type" value="Genomic_DNA"/>
</dbReference>
<gene>
    <name evidence="2" type="ORF">SAMN06265364_1721</name>
</gene>
<dbReference type="PANTHER" id="PTHR32305">
    <property type="match status" value="1"/>
</dbReference>
<dbReference type="SUPFAM" id="SSF69304">
    <property type="entry name" value="Tricorn protease N-terminal domain"/>
    <property type="match status" value="1"/>
</dbReference>
<comment type="caution">
    <text evidence="2">The sequence shown here is derived from an EMBL/GenBank/DDBJ whole genome shotgun (WGS) entry which is preliminary data.</text>
</comment>
<dbReference type="Pfam" id="PF20148">
    <property type="entry name" value="DUF6531"/>
    <property type="match status" value="1"/>
</dbReference>
<evidence type="ECO:0000259" key="1">
    <source>
        <dbReference type="Pfam" id="PF20148"/>
    </source>
</evidence>
<evidence type="ECO:0000313" key="2">
    <source>
        <dbReference type="EMBL" id="SNS20533.1"/>
    </source>
</evidence>
<dbReference type="RefSeq" id="WP_254919397.1">
    <property type="nucleotide sequence ID" value="NZ_FZNZ01000072.1"/>
</dbReference>
<dbReference type="InterPro" id="IPR031325">
    <property type="entry name" value="RHS_repeat"/>
</dbReference>
<dbReference type="Pfam" id="PF05593">
    <property type="entry name" value="RHS_repeat"/>
    <property type="match status" value="2"/>
</dbReference>
<organism evidence="2 3">
    <name type="scientific">Prevotella jejuni</name>
    <dbReference type="NCBI Taxonomy" id="1177574"/>
    <lineage>
        <taxon>Bacteria</taxon>
        <taxon>Pseudomonadati</taxon>
        <taxon>Bacteroidota</taxon>
        <taxon>Bacteroidia</taxon>
        <taxon>Bacteroidales</taxon>
        <taxon>Prevotellaceae</taxon>
        <taxon>Prevotella</taxon>
    </lineage>
</organism>
<reference evidence="2 3" key="1">
    <citation type="submission" date="2017-06" db="EMBL/GenBank/DDBJ databases">
        <authorList>
            <person name="Varghese N."/>
            <person name="Submissions S."/>
        </authorList>
    </citation>
    <scope>NUCLEOTIDE SEQUENCE [LARGE SCALE GENOMIC DNA]</scope>
    <source>
        <strain evidence="2 3">DSM 26989</strain>
    </source>
</reference>
<feature type="non-terminal residue" evidence="2">
    <location>
        <position position="870"/>
    </location>
</feature>
<dbReference type="InterPro" id="IPR045351">
    <property type="entry name" value="DUF6531"/>
</dbReference>
<protein>
    <submittedName>
        <fullName evidence="2">YD repeat-containing protein</fullName>
    </submittedName>
</protein>
<name>A0AA94LME6_9BACT</name>
<feature type="domain" description="DUF6531" evidence="1">
    <location>
        <begin position="274"/>
        <end position="344"/>
    </location>
</feature>
<dbReference type="AlphaFoldDB" id="A0AA94LME6"/>
<keyword evidence="3" id="KW-1185">Reference proteome</keyword>
<evidence type="ECO:0000313" key="3">
    <source>
        <dbReference type="Proteomes" id="UP000198427"/>
    </source>
</evidence>
<dbReference type="NCBIfam" id="TIGR01643">
    <property type="entry name" value="YD_repeat_2x"/>
    <property type="match status" value="3"/>
</dbReference>
<dbReference type="InterPro" id="IPR006530">
    <property type="entry name" value="YD"/>
</dbReference>